<evidence type="ECO:0000256" key="2">
    <source>
        <dbReference type="ARBA" id="ARBA00010069"/>
    </source>
</evidence>
<evidence type="ECO:0000313" key="12">
    <source>
        <dbReference type="Proteomes" id="UP000326458"/>
    </source>
</evidence>
<comment type="similarity">
    <text evidence="2 7">Belongs to the clusterin family.</text>
</comment>
<dbReference type="EMBL" id="VCEA01000002">
    <property type="protein sequence ID" value="KAB0352733.1"/>
    <property type="molecule type" value="Genomic_DNA"/>
</dbReference>
<comment type="subcellular location">
    <subcellularLocation>
        <location evidence="1">Secreted</location>
    </subcellularLocation>
</comment>
<dbReference type="SMART" id="SM00035">
    <property type="entry name" value="CLa"/>
    <property type="match status" value="1"/>
</dbReference>
<feature type="non-terminal residue" evidence="11">
    <location>
        <position position="1"/>
    </location>
</feature>
<protein>
    <recommendedName>
        <fullName evidence="7">Clusterin</fullName>
    </recommendedName>
</protein>
<dbReference type="Pfam" id="PF01093">
    <property type="entry name" value="Clusterin"/>
    <property type="match status" value="2"/>
</dbReference>
<evidence type="ECO:0000256" key="6">
    <source>
        <dbReference type="ARBA" id="ARBA00023180"/>
    </source>
</evidence>
<sequence length="407" mass="46335">SSWVIGSQALEMSTEGSKYVNKEIKNALKEVKQIKTQTEQTNEEHKLLHSSLEEAKTKKRGKPVVSVAKPNCVIPQDALNDTRDSETKLEASQGCKPRLKQTCVQFYARVCRSGSDQMTSGPLEEFLNQSPFYFWTNGDRIDSLMENDRQQSHAMDVMEDSVNQASNIMDELFEDRFFPQRPQDTQYYFPFSLFPREAQQAMDTHLHRTPYHFPMTEFSGGDPPQSTGCLWMKDQCEKCQEILELPDSASGPGCVTRLPFVVIPVELSLHISAICLCSFHLWADCSANNPTQTMLRQQLNASLQLASYQQNMLNTSALLKQLNKQSTWVSQLASLTQNDDQDYRVSRLLRPQHSVRPHQGVVKLFNSFPITVQVPQEVSRPDFMETVAEKALQQYHQKSPSAPPHEE</sequence>
<keyword evidence="5" id="KW-1015">Disulfide bond</keyword>
<evidence type="ECO:0000259" key="9">
    <source>
        <dbReference type="SMART" id="SM00030"/>
    </source>
</evidence>
<dbReference type="InterPro" id="IPR016014">
    <property type="entry name" value="Clusterin_N"/>
</dbReference>
<organism evidence="11 12">
    <name type="scientific">Muntiacus muntjak</name>
    <name type="common">Barking deer</name>
    <name type="synonym">Indian muntjac</name>
    <dbReference type="NCBI Taxonomy" id="9888"/>
    <lineage>
        <taxon>Eukaryota</taxon>
        <taxon>Metazoa</taxon>
        <taxon>Chordata</taxon>
        <taxon>Craniata</taxon>
        <taxon>Vertebrata</taxon>
        <taxon>Euteleostomi</taxon>
        <taxon>Mammalia</taxon>
        <taxon>Eutheria</taxon>
        <taxon>Laurasiatheria</taxon>
        <taxon>Artiodactyla</taxon>
        <taxon>Ruminantia</taxon>
        <taxon>Pecora</taxon>
        <taxon>Cervidae</taxon>
        <taxon>Muntiacinae</taxon>
        <taxon>Muntiacus</taxon>
    </lineage>
</organism>
<comment type="caution">
    <text evidence="11">The sequence shown here is derived from an EMBL/GenBank/DDBJ whole genome shotgun (WGS) entry which is preliminary data.</text>
</comment>
<dbReference type="PANTHER" id="PTHR10970">
    <property type="entry name" value="CLUSTERIN"/>
    <property type="match status" value="1"/>
</dbReference>
<dbReference type="GO" id="GO:0042981">
    <property type="term" value="P:regulation of apoptotic process"/>
    <property type="evidence" value="ECO:0007669"/>
    <property type="project" value="TreeGrafter"/>
</dbReference>
<reference evidence="11 12" key="1">
    <citation type="submission" date="2019-06" db="EMBL/GenBank/DDBJ databases">
        <title>Discovery of a novel chromosome fission-fusion reversal in muntjac.</title>
        <authorList>
            <person name="Mudd A.B."/>
            <person name="Bredeson J.V."/>
            <person name="Baum R."/>
            <person name="Hockemeyer D."/>
            <person name="Rokhsar D.S."/>
        </authorList>
    </citation>
    <scope>NUCLEOTIDE SEQUENCE [LARGE SCALE GENOMIC DNA]</scope>
    <source>
        <strain evidence="11">UTSW_UCB_Mm</strain>
        <tissue evidence="11">Fibroblast cell line</tissue>
    </source>
</reference>
<evidence type="ECO:0000259" key="10">
    <source>
        <dbReference type="SMART" id="SM00035"/>
    </source>
</evidence>
<dbReference type="InterPro" id="IPR016015">
    <property type="entry name" value="Clusterin_C"/>
</dbReference>
<feature type="domain" description="Clusterin C-terminal" evidence="10">
    <location>
        <begin position="167"/>
        <end position="396"/>
    </location>
</feature>
<gene>
    <name evidence="11" type="ORF">FD754_017590</name>
</gene>
<proteinExistence type="inferred from homology"/>
<dbReference type="GO" id="GO:0005634">
    <property type="term" value="C:nucleus"/>
    <property type="evidence" value="ECO:0007669"/>
    <property type="project" value="TreeGrafter"/>
</dbReference>
<evidence type="ECO:0000256" key="3">
    <source>
        <dbReference type="ARBA" id="ARBA00022525"/>
    </source>
</evidence>
<name>A0A5N3VUA5_MUNMU</name>
<dbReference type="GO" id="GO:0051787">
    <property type="term" value="F:misfolded protein binding"/>
    <property type="evidence" value="ECO:0007669"/>
    <property type="project" value="TreeGrafter"/>
</dbReference>
<dbReference type="AlphaFoldDB" id="A0A5N3VUA5"/>
<accession>A0A5N3VUA5</accession>
<keyword evidence="12" id="KW-1185">Reference proteome</keyword>
<keyword evidence="4" id="KW-0732">Signal</keyword>
<dbReference type="InterPro" id="IPR000753">
    <property type="entry name" value="Clusterin-like"/>
</dbReference>
<evidence type="ECO:0000256" key="5">
    <source>
        <dbReference type="ARBA" id="ARBA00023157"/>
    </source>
</evidence>
<keyword evidence="6" id="KW-0325">Glycoprotein</keyword>
<feature type="compositionally biased region" description="Basic and acidic residues" evidence="8">
    <location>
        <begin position="42"/>
        <end position="56"/>
    </location>
</feature>
<evidence type="ECO:0000313" key="11">
    <source>
        <dbReference type="EMBL" id="KAB0352733.1"/>
    </source>
</evidence>
<evidence type="ECO:0000256" key="4">
    <source>
        <dbReference type="ARBA" id="ARBA00022729"/>
    </source>
</evidence>
<evidence type="ECO:0000256" key="1">
    <source>
        <dbReference type="ARBA" id="ARBA00004613"/>
    </source>
</evidence>
<dbReference type="PANTHER" id="PTHR10970:SF1">
    <property type="entry name" value="CLUSTERIN"/>
    <property type="match status" value="1"/>
</dbReference>
<feature type="region of interest" description="Disordered" evidence="8">
    <location>
        <begin position="37"/>
        <end position="61"/>
    </location>
</feature>
<evidence type="ECO:0000256" key="8">
    <source>
        <dbReference type="SAM" id="MobiDB-lite"/>
    </source>
</evidence>
<dbReference type="GO" id="GO:0032436">
    <property type="term" value="P:positive regulation of proteasomal ubiquitin-dependent protein catabolic process"/>
    <property type="evidence" value="ECO:0007669"/>
    <property type="project" value="TreeGrafter"/>
</dbReference>
<dbReference type="SMART" id="SM00030">
    <property type="entry name" value="CLb"/>
    <property type="match status" value="1"/>
</dbReference>
<dbReference type="Proteomes" id="UP000326458">
    <property type="component" value="Unassembled WGS sequence"/>
</dbReference>
<evidence type="ECO:0000256" key="7">
    <source>
        <dbReference type="RuleBase" id="RU000629"/>
    </source>
</evidence>
<feature type="domain" description="Clusterin N-terminal" evidence="9">
    <location>
        <begin position="1"/>
        <end position="215"/>
    </location>
</feature>
<keyword evidence="3" id="KW-0964">Secreted</keyword>
<dbReference type="GO" id="GO:0005615">
    <property type="term" value="C:extracellular space"/>
    <property type="evidence" value="ECO:0007669"/>
    <property type="project" value="TreeGrafter"/>
</dbReference>